<name>A0A498IWS9_MALDO</name>
<organism evidence="1 2">
    <name type="scientific">Malus domestica</name>
    <name type="common">Apple</name>
    <name type="synonym">Pyrus malus</name>
    <dbReference type="NCBI Taxonomy" id="3750"/>
    <lineage>
        <taxon>Eukaryota</taxon>
        <taxon>Viridiplantae</taxon>
        <taxon>Streptophyta</taxon>
        <taxon>Embryophyta</taxon>
        <taxon>Tracheophyta</taxon>
        <taxon>Spermatophyta</taxon>
        <taxon>Magnoliopsida</taxon>
        <taxon>eudicotyledons</taxon>
        <taxon>Gunneridae</taxon>
        <taxon>Pentapetalae</taxon>
        <taxon>rosids</taxon>
        <taxon>fabids</taxon>
        <taxon>Rosales</taxon>
        <taxon>Rosaceae</taxon>
        <taxon>Amygdaloideae</taxon>
        <taxon>Maleae</taxon>
        <taxon>Malus</taxon>
    </lineage>
</organism>
<gene>
    <name evidence="1" type="ORF">DVH24_034769</name>
</gene>
<dbReference type="Proteomes" id="UP000290289">
    <property type="component" value="Chromosome 10"/>
</dbReference>
<dbReference type="EMBL" id="RDQH01000336">
    <property type="protein sequence ID" value="RXH87869.1"/>
    <property type="molecule type" value="Genomic_DNA"/>
</dbReference>
<proteinExistence type="predicted"/>
<accession>A0A498IWS9</accession>
<protein>
    <submittedName>
        <fullName evidence="1">Uncharacterized protein</fullName>
    </submittedName>
</protein>
<comment type="caution">
    <text evidence="1">The sequence shown here is derived from an EMBL/GenBank/DDBJ whole genome shotgun (WGS) entry which is preliminary data.</text>
</comment>
<dbReference type="AlphaFoldDB" id="A0A498IWS9"/>
<evidence type="ECO:0000313" key="1">
    <source>
        <dbReference type="EMBL" id="RXH87869.1"/>
    </source>
</evidence>
<keyword evidence="2" id="KW-1185">Reference proteome</keyword>
<evidence type="ECO:0000313" key="2">
    <source>
        <dbReference type="Proteomes" id="UP000290289"/>
    </source>
</evidence>
<reference evidence="1 2" key="1">
    <citation type="submission" date="2018-10" db="EMBL/GenBank/DDBJ databases">
        <title>A high-quality apple genome assembly.</title>
        <authorList>
            <person name="Hu J."/>
        </authorList>
    </citation>
    <scope>NUCLEOTIDE SEQUENCE [LARGE SCALE GENOMIC DNA]</scope>
    <source>
        <strain evidence="2">cv. HFTH1</strain>
        <tissue evidence="1">Young leaf</tissue>
    </source>
</reference>
<sequence length="66" mass="7866">MQDEVVRSFPLFDPTSFLTKKEQSFSRPRKTYKETIRKDMEYLELTEDLAQNRAQCNSRIHTPDPT</sequence>